<evidence type="ECO:0000256" key="1">
    <source>
        <dbReference type="ARBA" id="ARBA00022614"/>
    </source>
</evidence>
<dbReference type="PANTHER" id="PTHR46652">
    <property type="entry name" value="LEUCINE-RICH REPEAT AND IQ DOMAIN-CONTAINING PROTEIN 1-RELATED"/>
    <property type="match status" value="1"/>
</dbReference>
<dbReference type="Gene3D" id="3.80.10.10">
    <property type="entry name" value="Ribonuclease Inhibitor"/>
    <property type="match status" value="1"/>
</dbReference>
<sequence>MKYFERMKRSISFLMTLAVLGFTFTSCSDDENDPAVDPLDEVVVIEDSELLEIILDELNIQSTGALTKARMMELTELNVSNAVLTSFSGIEEAKNLEVLLARSIEVEDLSPISSLTNLIVLDMRDAVTPTSLSFLAPLENIENIDFQNTAVADISALAGKISLTHINLRETDVSDISALAGMTQLQFLNLNRAGGGNGITNPELITSMENLYYLSLRNTVLGDELFAEIFANKTKLVESNIRNTGITSVMALVPLFEAGAFTEALSEEFDNKISLDIQNNAITDLCAIYPWVGNFPEGELEWSSAAGDFSDCN</sequence>
<keyword evidence="3" id="KW-0732">Signal</keyword>
<dbReference type="InterPro" id="IPR032675">
    <property type="entry name" value="LRR_dom_sf"/>
</dbReference>
<dbReference type="SUPFAM" id="SSF52058">
    <property type="entry name" value="L domain-like"/>
    <property type="match status" value="1"/>
</dbReference>
<keyword evidence="5" id="KW-1185">Reference proteome</keyword>
<keyword evidence="2" id="KW-0677">Repeat</keyword>
<evidence type="ECO:0000256" key="2">
    <source>
        <dbReference type="ARBA" id="ARBA00022737"/>
    </source>
</evidence>
<evidence type="ECO:0000313" key="5">
    <source>
        <dbReference type="Proteomes" id="UP001595766"/>
    </source>
</evidence>
<dbReference type="Proteomes" id="UP001595766">
    <property type="component" value="Unassembled WGS sequence"/>
</dbReference>
<feature type="chain" id="PRO_5046831142" evidence="3">
    <location>
        <begin position="29"/>
        <end position="313"/>
    </location>
</feature>
<name>A0ABV8EG42_9BACT</name>
<reference evidence="5" key="1">
    <citation type="journal article" date="2019" name="Int. J. Syst. Evol. Microbiol.">
        <title>The Global Catalogue of Microorganisms (GCM) 10K type strain sequencing project: providing services to taxonomists for standard genome sequencing and annotation.</title>
        <authorList>
            <consortium name="The Broad Institute Genomics Platform"/>
            <consortium name="The Broad Institute Genome Sequencing Center for Infectious Disease"/>
            <person name="Wu L."/>
            <person name="Ma J."/>
        </authorList>
    </citation>
    <scope>NUCLEOTIDE SEQUENCE [LARGE SCALE GENOMIC DNA]</scope>
    <source>
        <strain evidence="5">CECT 8551</strain>
    </source>
</reference>
<comment type="caution">
    <text evidence="4">The sequence shown here is derived from an EMBL/GenBank/DDBJ whole genome shotgun (WGS) entry which is preliminary data.</text>
</comment>
<proteinExistence type="predicted"/>
<dbReference type="InterPro" id="IPR050836">
    <property type="entry name" value="SDS22/Internalin_LRR"/>
</dbReference>
<evidence type="ECO:0000256" key="3">
    <source>
        <dbReference type="SAM" id="SignalP"/>
    </source>
</evidence>
<keyword evidence="1" id="KW-0433">Leucine-rich repeat</keyword>
<organism evidence="4 5">
    <name type="scientific">Belliella kenyensis</name>
    <dbReference type="NCBI Taxonomy" id="1472724"/>
    <lineage>
        <taxon>Bacteria</taxon>
        <taxon>Pseudomonadati</taxon>
        <taxon>Bacteroidota</taxon>
        <taxon>Cytophagia</taxon>
        <taxon>Cytophagales</taxon>
        <taxon>Cyclobacteriaceae</taxon>
        <taxon>Belliella</taxon>
    </lineage>
</organism>
<evidence type="ECO:0000313" key="4">
    <source>
        <dbReference type="EMBL" id="MFC3974865.1"/>
    </source>
</evidence>
<dbReference type="EMBL" id="JBHSAV010000003">
    <property type="protein sequence ID" value="MFC3974865.1"/>
    <property type="molecule type" value="Genomic_DNA"/>
</dbReference>
<feature type="signal peptide" evidence="3">
    <location>
        <begin position="1"/>
        <end position="28"/>
    </location>
</feature>
<dbReference type="PROSITE" id="PS51257">
    <property type="entry name" value="PROKAR_LIPOPROTEIN"/>
    <property type="match status" value="1"/>
</dbReference>
<accession>A0ABV8EG42</accession>
<dbReference type="PANTHER" id="PTHR46652:SF3">
    <property type="entry name" value="LEUCINE-RICH REPEAT-CONTAINING PROTEIN 9"/>
    <property type="match status" value="1"/>
</dbReference>
<dbReference type="RefSeq" id="WP_241294161.1">
    <property type="nucleotide sequence ID" value="NZ_JAKZGR010000006.1"/>
</dbReference>
<protein>
    <submittedName>
        <fullName evidence="4">Leucine-rich repeat domain-containing protein</fullName>
    </submittedName>
</protein>
<gene>
    <name evidence="4" type="ORF">ACFOUP_00615</name>
</gene>